<dbReference type="AlphaFoldDB" id="A0A1G5ATT6"/>
<dbReference type="STRING" id="582692.SAMN05720606_101103"/>
<feature type="chain" id="PRO_5011786393" evidence="1">
    <location>
        <begin position="29"/>
        <end position="257"/>
    </location>
</feature>
<organism evidence="2 3">
    <name type="scientific">Paenibacillus polysaccharolyticus</name>
    <dbReference type="NCBI Taxonomy" id="582692"/>
    <lineage>
        <taxon>Bacteria</taxon>
        <taxon>Bacillati</taxon>
        <taxon>Bacillota</taxon>
        <taxon>Bacilli</taxon>
        <taxon>Bacillales</taxon>
        <taxon>Paenibacillaceae</taxon>
        <taxon>Paenibacillus</taxon>
    </lineage>
</organism>
<dbReference type="RefSeq" id="WP_090914882.1">
    <property type="nucleotide sequence ID" value="NZ_FMVM01000001.1"/>
</dbReference>
<keyword evidence="3" id="KW-1185">Reference proteome</keyword>
<sequence>MKTMNKSSIAIVIALIIFTAISSAPAQAQNMGEYYHKGNAYSSYYDSGNQAINGWSTVVMATSSRMASQGSLGYTSIQAWARLDTLNAQYSPYYAPTVVAIETKMKTTTTSSDRDFYLIQTNPGHNVKKHSVDSFIFDLIDYRIPGVSLVGKLAENYANGFTSGTEQNLSNPKNGTLTFLNPTNASLSNNISWKDANQVIGSKKNSGAAAEFHFTVANGNQINVAPQARVQYGLYTANTIIPLKIWSNYAYVNHTLN</sequence>
<name>A0A1G5ATT6_9BACL</name>
<reference evidence="3" key="1">
    <citation type="submission" date="2016-10" db="EMBL/GenBank/DDBJ databases">
        <authorList>
            <person name="Varghese N."/>
            <person name="Submissions S."/>
        </authorList>
    </citation>
    <scope>NUCLEOTIDE SEQUENCE [LARGE SCALE GENOMIC DNA]</scope>
    <source>
        <strain evidence="3">BL9</strain>
    </source>
</reference>
<evidence type="ECO:0000313" key="2">
    <source>
        <dbReference type="EMBL" id="SCX81308.1"/>
    </source>
</evidence>
<feature type="signal peptide" evidence="1">
    <location>
        <begin position="1"/>
        <end position="28"/>
    </location>
</feature>
<gene>
    <name evidence="2" type="ORF">SAMN05720606_101103</name>
</gene>
<evidence type="ECO:0000313" key="3">
    <source>
        <dbReference type="Proteomes" id="UP000198538"/>
    </source>
</evidence>
<dbReference type="Proteomes" id="UP000198538">
    <property type="component" value="Unassembled WGS sequence"/>
</dbReference>
<proteinExistence type="predicted"/>
<protein>
    <submittedName>
        <fullName evidence="2">Uncharacterized protein</fullName>
    </submittedName>
</protein>
<dbReference type="EMBL" id="FMVM01000001">
    <property type="protein sequence ID" value="SCX81308.1"/>
    <property type="molecule type" value="Genomic_DNA"/>
</dbReference>
<keyword evidence="1" id="KW-0732">Signal</keyword>
<evidence type="ECO:0000256" key="1">
    <source>
        <dbReference type="SAM" id="SignalP"/>
    </source>
</evidence>
<accession>A0A1G5ATT6</accession>